<dbReference type="PANTHER" id="PTHR10889">
    <property type="entry name" value="DEOXYRIBOSE-PHOSPHATE ALDOLASE"/>
    <property type="match status" value="1"/>
</dbReference>
<dbReference type="EC" id="4.1.2.4" evidence="6"/>
<dbReference type="CDD" id="cd00959">
    <property type="entry name" value="DeoC"/>
    <property type="match status" value="1"/>
</dbReference>
<organism evidence="7 8">
    <name type="scientific">Hydrogenoanaerobacterium saccharovorans</name>
    <dbReference type="NCBI Taxonomy" id="474960"/>
    <lineage>
        <taxon>Bacteria</taxon>
        <taxon>Bacillati</taxon>
        <taxon>Bacillota</taxon>
        <taxon>Clostridia</taxon>
        <taxon>Eubacteriales</taxon>
        <taxon>Oscillospiraceae</taxon>
        <taxon>Hydrogenoanaerobacterium</taxon>
    </lineage>
</organism>
<dbReference type="PIRSF" id="PIRSF001357">
    <property type="entry name" value="DeoC"/>
    <property type="match status" value="1"/>
</dbReference>
<gene>
    <name evidence="6 7" type="primary">deoC</name>
    <name evidence="7" type="ORF">H9X81_05680</name>
</gene>
<evidence type="ECO:0000256" key="3">
    <source>
        <dbReference type="ARBA" id="ARBA00023239"/>
    </source>
</evidence>
<dbReference type="HAMAP" id="MF_00114">
    <property type="entry name" value="DeoC_type1"/>
    <property type="match status" value="1"/>
</dbReference>
<evidence type="ECO:0000256" key="2">
    <source>
        <dbReference type="ARBA" id="ARBA00022490"/>
    </source>
</evidence>
<dbReference type="SUPFAM" id="SSF51569">
    <property type="entry name" value="Aldolase"/>
    <property type="match status" value="1"/>
</dbReference>
<dbReference type="PANTHER" id="PTHR10889:SF1">
    <property type="entry name" value="DEOXYRIBOSE-PHOSPHATE ALDOLASE"/>
    <property type="match status" value="1"/>
</dbReference>
<dbReference type="Pfam" id="PF01791">
    <property type="entry name" value="DeoC"/>
    <property type="match status" value="1"/>
</dbReference>
<dbReference type="Gene3D" id="3.20.20.70">
    <property type="entry name" value="Aldolase class I"/>
    <property type="match status" value="1"/>
</dbReference>
<dbReference type="NCBIfam" id="TIGR00126">
    <property type="entry name" value="deoC"/>
    <property type="match status" value="1"/>
</dbReference>
<dbReference type="InterPro" id="IPR011343">
    <property type="entry name" value="DeoC"/>
</dbReference>
<sequence length="217" mass="22981">MTNQELFSYVDHTLLKPEATPEQIAALCAEAAEHGTASVCVNGSYVALAKKLLDGKAKVCAVIGFPLGAMSTAAKAFEAAEAIRDGADEIDMVIHIGQLKAGNTDYVLEDIKAVKAAIGDHILKVIIETCLLTEEEKITMCRLVTESGAEYIKTSTGFSTGGATFDDVRLFAEHVGEGVKIKAAGGIRSREDMEEFLRLGASRLGTSSAVKILCGKN</sequence>
<accession>A0ABS2GNW8</accession>
<reference evidence="7 8" key="1">
    <citation type="journal article" date="2021" name="Sci. Rep.">
        <title>The distribution of antibiotic resistance genes in chicken gut microbiota commensals.</title>
        <authorList>
            <person name="Juricova H."/>
            <person name="Matiasovicova J."/>
            <person name="Kubasova T."/>
            <person name="Cejkova D."/>
            <person name="Rychlik I."/>
        </authorList>
    </citation>
    <scope>NUCLEOTIDE SEQUENCE [LARGE SCALE GENOMIC DNA]</scope>
    <source>
        <strain evidence="7 8">An564</strain>
    </source>
</reference>
<dbReference type="InterPro" id="IPR028581">
    <property type="entry name" value="DeoC_typeI"/>
</dbReference>
<evidence type="ECO:0000256" key="4">
    <source>
        <dbReference type="ARBA" id="ARBA00023270"/>
    </source>
</evidence>
<keyword evidence="4 6" id="KW-0704">Schiff base</keyword>
<dbReference type="InterPro" id="IPR013785">
    <property type="entry name" value="Aldolase_TIM"/>
</dbReference>
<comment type="similarity">
    <text evidence="1 6">Belongs to the DeoC/FbaB aldolase family. DeoC type 1 subfamily.</text>
</comment>
<comment type="catalytic activity">
    <reaction evidence="5 6">
        <text>2-deoxy-D-ribose 5-phosphate = D-glyceraldehyde 3-phosphate + acetaldehyde</text>
        <dbReference type="Rhea" id="RHEA:12821"/>
        <dbReference type="ChEBI" id="CHEBI:15343"/>
        <dbReference type="ChEBI" id="CHEBI:59776"/>
        <dbReference type="ChEBI" id="CHEBI:62877"/>
        <dbReference type="EC" id="4.1.2.4"/>
    </reaction>
</comment>
<name>A0ABS2GNW8_9FIRM</name>
<keyword evidence="8" id="KW-1185">Reference proteome</keyword>
<keyword evidence="3 6" id="KW-0456">Lyase</keyword>
<evidence type="ECO:0000256" key="6">
    <source>
        <dbReference type="HAMAP-Rule" id="MF_00114"/>
    </source>
</evidence>
<evidence type="ECO:0000256" key="5">
    <source>
        <dbReference type="ARBA" id="ARBA00048791"/>
    </source>
</evidence>
<dbReference type="GO" id="GO:0004139">
    <property type="term" value="F:deoxyribose-phosphate aldolase activity"/>
    <property type="evidence" value="ECO:0007669"/>
    <property type="project" value="UniProtKB-EC"/>
</dbReference>
<keyword evidence="2 6" id="KW-0963">Cytoplasm</keyword>
<comment type="subcellular location">
    <subcellularLocation>
        <location evidence="6">Cytoplasm</location>
    </subcellularLocation>
</comment>
<evidence type="ECO:0000313" key="8">
    <source>
        <dbReference type="Proteomes" id="UP000724149"/>
    </source>
</evidence>
<feature type="active site" description="Proton donor/acceptor" evidence="6">
    <location>
        <position position="91"/>
    </location>
</feature>
<evidence type="ECO:0000256" key="1">
    <source>
        <dbReference type="ARBA" id="ARBA00010936"/>
    </source>
</evidence>
<dbReference type="RefSeq" id="WP_204720461.1">
    <property type="nucleotide sequence ID" value="NZ_JACSNR010000004.1"/>
</dbReference>
<dbReference type="InterPro" id="IPR002915">
    <property type="entry name" value="DeoC/FbaB/LacD_aldolase"/>
</dbReference>
<comment type="pathway">
    <text evidence="6">Carbohydrate degradation; 2-deoxy-D-ribose 1-phosphate degradation; D-glyceraldehyde 3-phosphate and acetaldehyde from 2-deoxy-alpha-D-ribose 1-phosphate: step 2/2.</text>
</comment>
<protein>
    <recommendedName>
        <fullName evidence="6">Deoxyribose-phosphate aldolase</fullName>
        <shortName evidence="6">DERA</shortName>
        <ecNumber evidence="6">4.1.2.4</ecNumber>
    </recommendedName>
    <alternativeName>
        <fullName evidence="6">2-deoxy-D-ribose 5-phosphate aldolase</fullName>
    </alternativeName>
    <alternativeName>
        <fullName evidence="6">Phosphodeoxyriboaldolase</fullName>
        <shortName evidence="6">Deoxyriboaldolase</shortName>
    </alternativeName>
</protein>
<proteinExistence type="inferred from homology"/>
<evidence type="ECO:0000313" key="7">
    <source>
        <dbReference type="EMBL" id="MBM6923180.1"/>
    </source>
</evidence>
<comment type="function">
    <text evidence="6">Catalyzes a reversible aldol reaction between acetaldehyde and D-glyceraldehyde 3-phosphate to generate 2-deoxy-D-ribose 5-phosphate.</text>
</comment>
<dbReference type="SMART" id="SM01133">
    <property type="entry name" value="DeoC"/>
    <property type="match status" value="1"/>
</dbReference>
<dbReference type="EMBL" id="JACSNR010000004">
    <property type="protein sequence ID" value="MBM6923180.1"/>
    <property type="molecule type" value="Genomic_DNA"/>
</dbReference>
<comment type="caution">
    <text evidence="7">The sequence shown here is derived from an EMBL/GenBank/DDBJ whole genome shotgun (WGS) entry which is preliminary data.</text>
</comment>
<feature type="active site" description="Schiff-base intermediate with acetaldehyde" evidence="6">
    <location>
        <position position="153"/>
    </location>
</feature>
<dbReference type="Proteomes" id="UP000724149">
    <property type="component" value="Unassembled WGS sequence"/>
</dbReference>
<feature type="active site" description="Proton donor/acceptor" evidence="6">
    <location>
        <position position="182"/>
    </location>
</feature>